<evidence type="ECO:0000313" key="4">
    <source>
        <dbReference type="EMBL" id="TZE81335.1"/>
    </source>
</evidence>
<gene>
    <name evidence="4" type="ORF">FWJ32_09895</name>
</gene>
<evidence type="ECO:0000313" key="5">
    <source>
        <dbReference type="Proteomes" id="UP000322976"/>
    </source>
</evidence>
<dbReference type="PANTHER" id="PTHR10434">
    <property type="entry name" value="1-ACYL-SN-GLYCEROL-3-PHOSPHATE ACYLTRANSFERASE"/>
    <property type="match status" value="1"/>
</dbReference>
<dbReference type="SUPFAM" id="SSF69593">
    <property type="entry name" value="Glycerol-3-phosphate (1)-acyltransferase"/>
    <property type="match status" value="1"/>
</dbReference>
<dbReference type="InterPro" id="IPR002123">
    <property type="entry name" value="Plipid/glycerol_acylTrfase"/>
</dbReference>
<organism evidence="4 5">
    <name type="scientific">Calorimonas adulescens</name>
    <dbReference type="NCBI Taxonomy" id="2606906"/>
    <lineage>
        <taxon>Bacteria</taxon>
        <taxon>Bacillati</taxon>
        <taxon>Bacillota</taxon>
        <taxon>Clostridia</taxon>
        <taxon>Thermoanaerobacterales</taxon>
        <taxon>Thermoanaerobacteraceae</taxon>
        <taxon>Calorimonas</taxon>
    </lineage>
</organism>
<dbReference type="AlphaFoldDB" id="A0A5D8Q988"/>
<protein>
    <submittedName>
        <fullName evidence="4">1-acyl-sn-glycerol-3-phosphate acyltransferase</fullName>
    </submittedName>
</protein>
<dbReference type="GO" id="GO:0003841">
    <property type="term" value="F:1-acylglycerol-3-phosphate O-acyltransferase activity"/>
    <property type="evidence" value="ECO:0007669"/>
    <property type="project" value="TreeGrafter"/>
</dbReference>
<comment type="caution">
    <text evidence="4">The sequence shown here is derived from an EMBL/GenBank/DDBJ whole genome shotgun (WGS) entry which is preliminary data.</text>
</comment>
<dbReference type="EMBL" id="VTPS01000015">
    <property type="protein sequence ID" value="TZE81335.1"/>
    <property type="molecule type" value="Genomic_DNA"/>
</dbReference>
<dbReference type="CDD" id="cd07989">
    <property type="entry name" value="LPLAT_AGPAT-like"/>
    <property type="match status" value="1"/>
</dbReference>
<dbReference type="SMART" id="SM00563">
    <property type="entry name" value="PlsC"/>
    <property type="match status" value="1"/>
</dbReference>
<feature type="domain" description="Phospholipid/glycerol acyltransferase" evidence="3">
    <location>
        <begin position="34"/>
        <end position="148"/>
    </location>
</feature>
<dbReference type="Pfam" id="PF01553">
    <property type="entry name" value="Acyltransferase"/>
    <property type="match status" value="1"/>
</dbReference>
<sequence>MFYVTFRCICYIIFKILFRIKFEGIENIPKDGACIIASNHRSILDPFLLASGLKRKIIFLANKYLFDIPVVGSLIRKLDAIPLDKKKVDIKALKAALNVLECGGIIGMFPEGGIRKEGHTDITGIEEGILFLAKTSKAPIVPCNIEGSSEVLPVGKYIPKLKKVKIKFFEQIDCTQLTKEDYGYYKQLIYKYINNIQEVEDVQ</sequence>
<dbReference type="PANTHER" id="PTHR10434:SF11">
    <property type="entry name" value="1-ACYL-SN-GLYCEROL-3-PHOSPHATE ACYLTRANSFERASE"/>
    <property type="match status" value="1"/>
</dbReference>
<dbReference type="GO" id="GO:0006654">
    <property type="term" value="P:phosphatidic acid biosynthetic process"/>
    <property type="evidence" value="ECO:0007669"/>
    <property type="project" value="TreeGrafter"/>
</dbReference>
<dbReference type="Proteomes" id="UP000322976">
    <property type="component" value="Unassembled WGS sequence"/>
</dbReference>
<reference evidence="4 5" key="1">
    <citation type="submission" date="2019-08" db="EMBL/GenBank/DDBJ databases">
        <title>Calorimonas adulescens gen. nov., sp. nov., an anaerobic thermophilic bacterium from Sakhalin hot spring.</title>
        <authorList>
            <person name="Khomyakova M.A."/>
            <person name="Merkel A.Y."/>
            <person name="Novikov A."/>
            <person name="Bonch-Osmolovskaya E.A."/>
            <person name="Slobodkin A.I."/>
        </authorList>
    </citation>
    <scope>NUCLEOTIDE SEQUENCE [LARGE SCALE GENOMIC DNA]</scope>
    <source>
        <strain evidence="4 5">A05MB</strain>
    </source>
</reference>
<name>A0A5D8Q988_9THEO</name>
<dbReference type="RefSeq" id="WP_149545796.1">
    <property type="nucleotide sequence ID" value="NZ_VTPS01000015.1"/>
</dbReference>
<keyword evidence="1 4" id="KW-0808">Transferase</keyword>
<keyword evidence="2 4" id="KW-0012">Acyltransferase</keyword>
<accession>A0A5D8Q988</accession>
<evidence type="ECO:0000256" key="2">
    <source>
        <dbReference type="ARBA" id="ARBA00023315"/>
    </source>
</evidence>
<evidence type="ECO:0000256" key="1">
    <source>
        <dbReference type="ARBA" id="ARBA00022679"/>
    </source>
</evidence>
<keyword evidence="5" id="KW-1185">Reference proteome</keyword>
<evidence type="ECO:0000259" key="3">
    <source>
        <dbReference type="SMART" id="SM00563"/>
    </source>
</evidence>
<proteinExistence type="predicted"/>